<feature type="region of interest" description="Disordered" evidence="3">
    <location>
        <begin position="1"/>
        <end position="143"/>
    </location>
</feature>
<evidence type="ECO:0000256" key="2">
    <source>
        <dbReference type="ARBA" id="ARBA00023242"/>
    </source>
</evidence>
<feature type="compositionally biased region" description="Basic residues" evidence="3">
    <location>
        <begin position="378"/>
        <end position="396"/>
    </location>
</feature>
<feature type="region of interest" description="Disordered" evidence="3">
    <location>
        <begin position="189"/>
        <end position="253"/>
    </location>
</feature>
<feature type="compositionally biased region" description="Low complexity" evidence="3">
    <location>
        <begin position="226"/>
        <end position="241"/>
    </location>
</feature>
<dbReference type="GO" id="GO:0003677">
    <property type="term" value="F:DNA binding"/>
    <property type="evidence" value="ECO:0007669"/>
    <property type="project" value="InterPro"/>
</dbReference>
<evidence type="ECO:0000256" key="1">
    <source>
        <dbReference type="ARBA" id="ARBA00004123"/>
    </source>
</evidence>
<organism evidence="5 6">
    <name type="scientific">Synaphobranchus kaupii</name>
    <name type="common">Kaup's arrowtooth eel</name>
    <dbReference type="NCBI Taxonomy" id="118154"/>
    <lineage>
        <taxon>Eukaryota</taxon>
        <taxon>Metazoa</taxon>
        <taxon>Chordata</taxon>
        <taxon>Craniata</taxon>
        <taxon>Vertebrata</taxon>
        <taxon>Euteleostomi</taxon>
        <taxon>Actinopterygii</taxon>
        <taxon>Neopterygii</taxon>
        <taxon>Teleostei</taxon>
        <taxon>Anguilliformes</taxon>
        <taxon>Synaphobranchidae</taxon>
        <taxon>Synaphobranchus</taxon>
    </lineage>
</organism>
<sequence length="545" mass="59556">MKQEFSPGKGNALQTLQHNAEESASPQYARHGEAQDSPFVVVKLEDEPSSSGTESEESEWMRPVDSSEDEDEEHANNGLVKDEYPRGKAKENNGTSSSSHEDAGIPKKRASKPKNKRITSHSTRGRAKTSPGRNMRSAPRFSKSQEELIQTFMESHGKDLFGPNMKGPDERQSLWEELISLVNAEATERERWKTAAPPSARKRLCQTGTHHHHHPSARSQECGPQAFGSSAAGASAPYSRSKPASAISPELAAEPPSFPSMEYDGKAQCCKKLEGAIFDVLNFCKSMCTAIQRLEEKIDSLQSNSSHNRGSHLNFPVPEEVSRRRGACCSPEAKARHSGMFRGSPPTQACRSRGRNPRSSQARQPAHPADSQPDKPTSRRARGGRRGRSRGGRGRRSMPANRAQVIGPPPPSVANAEVAPSVPMEPSSKAPIEDRQLVLIGSPLRKVHVSATEYLKAFRETEPQGAVALILRAVFPDSVLCNSGVTGNQATGVQQLDPNRIEAIREWLAEMFPRHDLNVRGTDWATCLGAISNVIKSLRAEQGRA</sequence>
<evidence type="ECO:0000313" key="5">
    <source>
        <dbReference type="EMBL" id="KAJ8350550.1"/>
    </source>
</evidence>
<dbReference type="PROSITE" id="PS51457">
    <property type="entry name" value="BEN"/>
    <property type="match status" value="1"/>
</dbReference>
<dbReference type="Pfam" id="PF10523">
    <property type="entry name" value="BEN"/>
    <property type="match status" value="1"/>
</dbReference>
<dbReference type="PANTHER" id="PTHR47305:SF1">
    <property type="entry name" value="BEN DOMAIN-CONTAINING PROTEIN"/>
    <property type="match status" value="1"/>
</dbReference>
<gene>
    <name evidence="5" type="ORF">SKAU_G00256800</name>
</gene>
<dbReference type="GO" id="GO:0005634">
    <property type="term" value="C:nucleus"/>
    <property type="evidence" value="ECO:0007669"/>
    <property type="project" value="UniProtKB-SubCell"/>
</dbReference>
<reference evidence="5" key="1">
    <citation type="journal article" date="2023" name="Science">
        <title>Genome structures resolve the early diversification of teleost fishes.</title>
        <authorList>
            <person name="Parey E."/>
            <person name="Louis A."/>
            <person name="Montfort J."/>
            <person name="Bouchez O."/>
            <person name="Roques C."/>
            <person name="Iampietro C."/>
            <person name="Lluch J."/>
            <person name="Castinel A."/>
            <person name="Donnadieu C."/>
            <person name="Desvignes T."/>
            <person name="Floi Bucao C."/>
            <person name="Jouanno E."/>
            <person name="Wen M."/>
            <person name="Mejri S."/>
            <person name="Dirks R."/>
            <person name="Jansen H."/>
            <person name="Henkel C."/>
            <person name="Chen W.J."/>
            <person name="Zahm M."/>
            <person name="Cabau C."/>
            <person name="Klopp C."/>
            <person name="Thompson A.W."/>
            <person name="Robinson-Rechavi M."/>
            <person name="Braasch I."/>
            <person name="Lecointre G."/>
            <person name="Bobe J."/>
            <person name="Postlethwait J.H."/>
            <person name="Berthelot C."/>
            <person name="Roest Crollius H."/>
            <person name="Guiguen Y."/>
        </authorList>
    </citation>
    <scope>NUCLEOTIDE SEQUENCE</scope>
    <source>
        <strain evidence="5">WJC10195</strain>
    </source>
</reference>
<feature type="domain" description="BEN" evidence="4">
    <location>
        <begin position="444"/>
        <end position="542"/>
    </location>
</feature>
<evidence type="ECO:0000313" key="6">
    <source>
        <dbReference type="Proteomes" id="UP001152622"/>
    </source>
</evidence>
<proteinExistence type="predicted"/>
<dbReference type="EMBL" id="JAINUF010000009">
    <property type="protein sequence ID" value="KAJ8350550.1"/>
    <property type="molecule type" value="Genomic_DNA"/>
</dbReference>
<dbReference type="Proteomes" id="UP001152622">
    <property type="component" value="Chromosome 9"/>
</dbReference>
<feature type="compositionally biased region" description="Polar residues" evidence="3">
    <location>
        <begin position="12"/>
        <end position="26"/>
    </location>
</feature>
<comment type="subcellular location">
    <subcellularLocation>
        <location evidence="1">Nucleus</location>
    </subcellularLocation>
</comment>
<accession>A0A9Q1F3Y3</accession>
<dbReference type="AlphaFoldDB" id="A0A9Q1F3Y3"/>
<evidence type="ECO:0000259" key="4">
    <source>
        <dbReference type="PROSITE" id="PS51457"/>
    </source>
</evidence>
<feature type="compositionally biased region" description="Basic and acidic residues" evidence="3">
    <location>
        <begin position="80"/>
        <end position="91"/>
    </location>
</feature>
<dbReference type="PANTHER" id="PTHR47305">
    <property type="entry name" value="BEN DOMAIN-CONTAINING PROTEIN 2"/>
    <property type="match status" value="1"/>
</dbReference>
<keyword evidence="2" id="KW-0539">Nucleus</keyword>
<dbReference type="SMART" id="SM01025">
    <property type="entry name" value="BEN"/>
    <property type="match status" value="1"/>
</dbReference>
<evidence type="ECO:0000256" key="3">
    <source>
        <dbReference type="SAM" id="MobiDB-lite"/>
    </source>
</evidence>
<name>A0A9Q1F3Y3_SYNKA</name>
<dbReference type="InterPro" id="IPR018379">
    <property type="entry name" value="BEN_domain"/>
</dbReference>
<feature type="compositionally biased region" description="Basic residues" evidence="3">
    <location>
        <begin position="106"/>
        <end position="127"/>
    </location>
</feature>
<feature type="region of interest" description="Disordered" evidence="3">
    <location>
        <begin position="301"/>
        <end position="429"/>
    </location>
</feature>
<dbReference type="OrthoDB" id="8958408at2759"/>
<feature type="compositionally biased region" description="Basic residues" evidence="3">
    <location>
        <begin position="200"/>
        <end position="216"/>
    </location>
</feature>
<protein>
    <recommendedName>
        <fullName evidence="4">BEN domain-containing protein</fullName>
    </recommendedName>
</protein>
<keyword evidence="6" id="KW-1185">Reference proteome</keyword>
<comment type="caution">
    <text evidence="5">The sequence shown here is derived from an EMBL/GenBank/DDBJ whole genome shotgun (WGS) entry which is preliminary data.</text>
</comment>